<dbReference type="EMBL" id="FOVL01000003">
    <property type="protein sequence ID" value="SFN39407.1"/>
    <property type="molecule type" value="Genomic_DNA"/>
</dbReference>
<dbReference type="PANTHER" id="PTHR28208">
    <property type="entry name" value="PHOSPHATIDATE PHOSPHATASE APP1"/>
    <property type="match status" value="1"/>
</dbReference>
<dbReference type="Proteomes" id="UP000199153">
    <property type="component" value="Unassembled WGS sequence"/>
</dbReference>
<dbReference type="RefSeq" id="WP_093406321.1">
    <property type="nucleotide sequence ID" value="NZ_FOVL01000003.1"/>
</dbReference>
<dbReference type="Pfam" id="PF09949">
    <property type="entry name" value="APP1_cat"/>
    <property type="match status" value="1"/>
</dbReference>
<accession>A0A1I4YN52</accession>
<proteinExistence type="predicted"/>
<dbReference type="InterPro" id="IPR019236">
    <property type="entry name" value="APP1_cat"/>
</dbReference>
<dbReference type="InterPro" id="IPR052935">
    <property type="entry name" value="Mg2+_PAP"/>
</dbReference>
<dbReference type="PANTHER" id="PTHR28208:SF3">
    <property type="entry name" value="PHOSPHATIDATE PHOSPHATASE APP1"/>
    <property type="match status" value="1"/>
</dbReference>
<evidence type="ECO:0000313" key="3">
    <source>
        <dbReference type="Proteomes" id="UP000199153"/>
    </source>
</evidence>
<feature type="domain" description="Phosphatidate phosphatase APP1 catalytic" evidence="1">
    <location>
        <begin position="121"/>
        <end position="279"/>
    </location>
</feature>
<dbReference type="GO" id="GO:0008195">
    <property type="term" value="F:phosphatidate phosphatase activity"/>
    <property type="evidence" value="ECO:0007669"/>
    <property type="project" value="InterPro"/>
</dbReference>
<name>A0A1I4YN52_9FLAO</name>
<organism evidence="2 3">
    <name type="scientific">Salegentibacter flavus</name>
    <dbReference type="NCBI Taxonomy" id="287099"/>
    <lineage>
        <taxon>Bacteria</taxon>
        <taxon>Pseudomonadati</taxon>
        <taxon>Bacteroidota</taxon>
        <taxon>Flavobacteriia</taxon>
        <taxon>Flavobacteriales</taxon>
        <taxon>Flavobacteriaceae</taxon>
        <taxon>Salegentibacter</taxon>
    </lineage>
</organism>
<protein>
    <submittedName>
        <fullName evidence="2">Phosphatidate phosphatase APP1</fullName>
    </submittedName>
</protein>
<dbReference type="STRING" id="287099.SAMN05660413_00868"/>
<evidence type="ECO:0000313" key="2">
    <source>
        <dbReference type="EMBL" id="SFN39407.1"/>
    </source>
</evidence>
<gene>
    <name evidence="2" type="ORF">SAMN05660413_00868</name>
</gene>
<dbReference type="AlphaFoldDB" id="A0A1I4YN52"/>
<sequence length="321" mass="37579">MKLDLKLYRGYVNEQELVVFGHLFKSLAPDRYRMDRRGLRHAVSVFQMFRIKPLKNIQIRLKFKNKEVVTKTLDDGYFRFNLPFNEKLDSGWHTYEVSAEFSGYGIVETGEILKPYESKLAIITDIDDTFLISHSNNFFKKLYVLLLRNINKRKIFDDVVEHYQYLSLAGQDEAQASNSFFYVSSSEWNLYGFIHEFAVMHQLPKAVIKLKKIKTGISDFLLTGRGSHDHKFEKVKDIISFYPNLKYVLLGDDSQKDPDIYERICKIFPENIRAVYIRQTTSRKKNKVVEVLKNLESLHVSTCYFKDSERAISHSKALGIN</sequence>
<evidence type="ECO:0000259" key="1">
    <source>
        <dbReference type="Pfam" id="PF09949"/>
    </source>
</evidence>
<reference evidence="2 3" key="1">
    <citation type="submission" date="2016-10" db="EMBL/GenBank/DDBJ databases">
        <authorList>
            <person name="de Groot N.N."/>
        </authorList>
    </citation>
    <scope>NUCLEOTIDE SEQUENCE [LARGE SCALE GENOMIC DNA]</scope>
    <source>
        <strain evidence="2 3">DSM 17794</strain>
    </source>
</reference>
<keyword evidence="3" id="KW-1185">Reference proteome</keyword>
<dbReference type="OrthoDB" id="9789875at2"/>